<evidence type="ECO:0000313" key="8">
    <source>
        <dbReference type="EMBL" id="CAG9317331.1"/>
    </source>
</evidence>
<evidence type="ECO:0000256" key="1">
    <source>
        <dbReference type="ARBA" id="ARBA00022468"/>
    </source>
</evidence>
<proteinExistence type="predicted"/>
<dbReference type="AlphaFoldDB" id="A0AAU9IRA5"/>
<comment type="caution">
    <text evidence="8">The sequence shown here is derived from an EMBL/GenBank/DDBJ whole genome shotgun (WGS) entry which is preliminary data.</text>
</comment>
<evidence type="ECO:0000256" key="6">
    <source>
        <dbReference type="SAM" id="MobiDB-lite"/>
    </source>
</evidence>
<dbReference type="Pfam" id="PF01412">
    <property type="entry name" value="ArfGap"/>
    <property type="match status" value="1"/>
</dbReference>
<evidence type="ECO:0000259" key="7">
    <source>
        <dbReference type="PROSITE" id="PS50115"/>
    </source>
</evidence>
<keyword evidence="4" id="KW-0862">Zinc</keyword>
<dbReference type="GO" id="GO:0000139">
    <property type="term" value="C:Golgi membrane"/>
    <property type="evidence" value="ECO:0007669"/>
    <property type="project" value="GOC"/>
</dbReference>
<sequence length="326" mass="36842">MIQPFHSGQKNLSIYFSYYFFMLTPDITCQIFSKLKEDPQNLKCFDCRKPNPDSCLINNGIFLCSACAGKHLSALPELTLIKQTSIDHWTNKEIKRMIVGGNAAFREFLNFYDIKPTTPISIAFRTRAAAFYRGMLLTFAEKLPFKGTFPPRDTGKLVFEEEAKGVYPELAPRSMSAPVITEQIKAYNQEQKAKTSQNEGGRLSNVYGKITNAGNQAFAKVEQFGQTPKMKEIEAKMLKIVDKVGKNVTNFVDVITGRPKSLDLTKVMYLEIANSPLHTYDKINVDQKSQQVKVEAMTALNRFTTDEEEEKQMAEFPEPGIQTKGL</sequence>
<dbReference type="Gene3D" id="1.10.220.150">
    <property type="entry name" value="Arf GTPase activating protein"/>
    <property type="match status" value="1"/>
</dbReference>
<dbReference type="SMART" id="SM00105">
    <property type="entry name" value="ArfGap"/>
    <property type="match status" value="1"/>
</dbReference>
<dbReference type="PRINTS" id="PR00405">
    <property type="entry name" value="REVINTRACTNG"/>
</dbReference>
<reference evidence="8" key="1">
    <citation type="submission" date="2021-09" db="EMBL/GenBank/DDBJ databases">
        <authorList>
            <consortium name="AG Swart"/>
            <person name="Singh M."/>
            <person name="Singh A."/>
            <person name="Seah K."/>
            <person name="Emmerich C."/>
        </authorList>
    </citation>
    <scope>NUCLEOTIDE SEQUENCE</scope>
    <source>
        <strain evidence="8">ATCC30299</strain>
    </source>
</reference>
<organism evidence="8 9">
    <name type="scientific">Blepharisma stoltei</name>
    <dbReference type="NCBI Taxonomy" id="1481888"/>
    <lineage>
        <taxon>Eukaryota</taxon>
        <taxon>Sar</taxon>
        <taxon>Alveolata</taxon>
        <taxon>Ciliophora</taxon>
        <taxon>Postciliodesmatophora</taxon>
        <taxon>Heterotrichea</taxon>
        <taxon>Heterotrichida</taxon>
        <taxon>Blepharismidae</taxon>
        <taxon>Blepharisma</taxon>
    </lineage>
</organism>
<feature type="domain" description="Arf-GAP" evidence="7">
    <location>
        <begin position="29"/>
        <end position="110"/>
    </location>
</feature>
<dbReference type="EMBL" id="CAJZBQ010000018">
    <property type="protein sequence ID" value="CAG9317331.1"/>
    <property type="molecule type" value="Genomic_DNA"/>
</dbReference>
<dbReference type="GO" id="GO:0008270">
    <property type="term" value="F:zinc ion binding"/>
    <property type="evidence" value="ECO:0007669"/>
    <property type="project" value="UniProtKB-KW"/>
</dbReference>
<gene>
    <name evidence="8" type="ORF">BSTOLATCC_MIC18583</name>
</gene>
<name>A0AAU9IRA5_9CILI</name>
<dbReference type="PANTHER" id="PTHR45686:SF4">
    <property type="entry name" value="ADP-RIBOSYLATION FACTOR GTPASE ACTIVATING PROTEIN 3, ISOFORM H"/>
    <property type="match status" value="1"/>
</dbReference>
<keyword evidence="1" id="KW-0343">GTPase activation</keyword>
<dbReference type="GO" id="GO:0005096">
    <property type="term" value="F:GTPase activator activity"/>
    <property type="evidence" value="ECO:0007669"/>
    <property type="project" value="UniProtKB-KW"/>
</dbReference>
<dbReference type="GO" id="GO:0048205">
    <property type="term" value="P:COPI coating of Golgi vesicle"/>
    <property type="evidence" value="ECO:0007669"/>
    <property type="project" value="TreeGrafter"/>
</dbReference>
<feature type="region of interest" description="Disordered" evidence="6">
    <location>
        <begin position="306"/>
        <end position="326"/>
    </location>
</feature>
<dbReference type="InterPro" id="IPR001164">
    <property type="entry name" value="ArfGAP_dom"/>
</dbReference>
<accession>A0AAU9IRA5</accession>
<evidence type="ECO:0000256" key="2">
    <source>
        <dbReference type="ARBA" id="ARBA00022723"/>
    </source>
</evidence>
<evidence type="ECO:0000313" key="9">
    <source>
        <dbReference type="Proteomes" id="UP001162131"/>
    </source>
</evidence>
<dbReference type="InterPro" id="IPR038508">
    <property type="entry name" value="ArfGAP_dom_sf"/>
</dbReference>
<keyword evidence="2" id="KW-0479">Metal-binding</keyword>
<keyword evidence="9" id="KW-1185">Reference proteome</keyword>
<protein>
    <recommendedName>
        <fullName evidence="7">Arf-GAP domain-containing protein</fullName>
    </recommendedName>
</protein>
<dbReference type="InterPro" id="IPR037278">
    <property type="entry name" value="ARFGAP/RecO"/>
</dbReference>
<keyword evidence="3 5" id="KW-0863">Zinc-finger</keyword>
<evidence type="ECO:0000256" key="4">
    <source>
        <dbReference type="ARBA" id="ARBA00022833"/>
    </source>
</evidence>
<dbReference type="PROSITE" id="PS50115">
    <property type="entry name" value="ARFGAP"/>
    <property type="match status" value="1"/>
</dbReference>
<dbReference type="Proteomes" id="UP001162131">
    <property type="component" value="Unassembled WGS sequence"/>
</dbReference>
<evidence type="ECO:0000256" key="5">
    <source>
        <dbReference type="PROSITE-ProRule" id="PRU00288"/>
    </source>
</evidence>
<dbReference type="PANTHER" id="PTHR45686">
    <property type="entry name" value="ADP-RIBOSYLATION FACTOR GTPASE ACTIVATING PROTEIN 3, ISOFORM H-RELATED"/>
    <property type="match status" value="1"/>
</dbReference>
<evidence type="ECO:0000256" key="3">
    <source>
        <dbReference type="ARBA" id="ARBA00022771"/>
    </source>
</evidence>
<dbReference type="SUPFAM" id="SSF57863">
    <property type="entry name" value="ArfGap/RecO-like zinc finger"/>
    <property type="match status" value="1"/>
</dbReference>